<proteinExistence type="predicted"/>
<dbReference type="EMBL" id="JMZZ02000213">
    <property type="protein sequence ID" value="KFX73679.1"/>
    <property type="molecule type" value="Genomic_DNA"/>
</dbReference>
<comment type="caution">
    <text evidence="1">The sequence shown here is derived from an EMBL/GenBank/DDBJ whole genome shotgun (WGS) entry which is preliminary data.</text>
</comment>
<reference evidence="1" key="2">
    <citation type="submission" date="2014-07" db="EMBL/GenBank/DDBJ databases">
        <title>Genetics and epidemiology of antimicrobial resistance in B. fragilis group.</title>
        <authorList>
            <person name="Sydenham T.V."/>
            <person name="Hasman H."/>
            <person name="Kemp M."/>
            <person name="Justesen U.S."/>
        </authorList>
    </citation>
    <scope>NUCLEOTIDE SEQUENCE [LARGE SCALE GENOMIC DNA]</scope>
    <source>
        <strain evidence="1">DCMOUH0018B</strain>
    </source>
</reference>
<dbReference type="Gene3D" id="1.10.10.1190">
    <property type="entry name" value="Antirestriction protein ArdA, domain 3"/>
    <property type="match status" value="1"/>
</dbReference>
<dbReference type="InterPro" id="IPR041893">
    <property type="entry name" value="ArdA_dom3"/>
</dbReference>
<name>A0A0I9UMK3_BACFG</name>
<evidence type="ECO:0000313" key="1">
    <source>
        <dbReference type="EMBL" id="KFX73679.1"/>
    </source>
</evidence>
<dbReference type="AlphaFoldDB" id="A0A0I9UMK3"/>
<sequence>MEAVTLSEARVYVGTYNKYNSGSLFGKWLDLSDYSDKDEFMEACRELHKDDQDPEFMFQDYENIPEALISESWLSDKFFELRDAIEKLSETQQEAFFVWCDHHNSDISEEDADDLISSFEDEYQGEYKDEEDYAYEIVEECYDLPEFAKTYFDYSAFARDLFMTDYWMDNGFVFRCA</sequence>
<dbReference type="PATRIC" id="fig|817.53.peg.3447"/>
<gene>
    <name evidence="1" type="ORF">EE52_0216720</name>
</gene>
<dbReference type="Gene3D" id="3.10.20.480">
    <property type="entry name" value="Antirestriction protein ArdA, domain 1"/>
    <property type="match status" value="1"/>
</dbReference>
<reference evidence="1" key="1">
    <citation type="book" date="2014" name="THE 24TH EUROPEAN CONGRESS OF CLINICAL MICROBIOLOGY AND INFECTIOUS DISEASES" publisher="ECCMID 2014" city="Barcelona, Spain">
        <title>Identification of resistance genes in three multidrug-resistant Bacteroides fragilis isolates by whole genome sequencing.</title>
        <editorList>
            <person name="Unknown"/>
            <person name="A."/>
        </editorList>
        <authorList>
            <person name="Sydenham T.V."/>
            <person name="Hasman H."/>
            <person name="Wang M."/>
            <person name="Soki J."/>
            <person name="Nagy E."/>
            <person name="Justesen U.S."/>
        </authorList>
    </citation>
    <scope>NUCLEOTIDE SEQUENCE</scope>
    <source>
        <strain evidence="1">DCMOUH0018B</strain>
    </source>
</reference>
<dbReference type="Pfam" id="PF07275">
    <property type="entry name" value="ArdA"/>
    <property type="match status" value="1"/>
</dbReference>
<dbReference type="RefSeq" id="WP_044301341.1">
    <property type="nucleotide sequence ID" value="NZ_CP036542.1"/>
</dbReference>
<organism evidence="1">
    <name type="scientific">Bacteroides fragilis</name>
    <dbReference type="NCBI Taxonomy" id="817"/>
    <lineage>
        <taxon>Bacteria</taxon>
        <taxon>Pseudomonadati</taxon>
        <taxon>Bacteroidota</taxon>
        <taxon>Bacteroidia</taxon>
        <taxon>Bacteroidales</taxon>
        <taxon>Bacteroidaceae</taxon>
        <taxon>Bacteroides</taxon>
    </lineage>
</organism>
<dbReference type="InterPro" id="IPR041895">
    <property type="entry name" value="ArdA_dom1"/>
</dbReference>
<dbReference type="InterPro" id="IPR009899">
    <property type="entry name" value="ArdA"/>
</dbReference>
<accession>A0A0I9UMK3</accession>
<protein>
    <submittedName>
        <fullName evidence="1">Antirestriction protein</fullName>
    </submittedName>
</protein>